<dbReference type="PROSITE" id="PS51711">
    <property type="entry name" value="G_FEOB"/>
    <property type="match status" value="1"/>
</dbReference>
<feature type="domain" description="FeoB-type G" evidence="2">
    <location>
        <begin position="21"/>
        <end position="183"/>
    </location>
</feature>
<evidence type="ECO:0000259" key="2">
    <source>
        <dbReference type="PROSITE" id="PS51711"/>
    </source>
</evidence>
<dbReference type="Pfam" id="PF02421">
    <property type="entry name" value="FeoB_N"/>
    <property type="match status" value="1"/>
</dbReference>
<protein>
    <submittedName>
        <fullName evidence="3">Ferrous iron transport protein B</fullName>
    </submittedName>
</protein>
<dbReference type="PRINTS" id="PR00326">
    <property type="entry name" value="GTP1OBG"/>
</dbReference>
<feature type="region of interest" description="Disordered" evidence="1">
    <location>
        <begin position="1"/>
        <end position="22"/>
    </location>
</feature>
<comment type="caution">
    <text evidence="3">The sequence shown here is derived from an EMBL/GenBank/DDBJ whole genome shotgun (WGS) entry which is preliminary data.</text>
</comment>
<name>A0A1V5MI61_UNCT6</name>
<dbReference type="InterPro" id="IPR030389">
    <property type="entry name" value="G_FEOB_dom"/>
</dbReference>
<evidence type="ECO:0000256" key="1">
    <source>
        <dbReference type="SAM" id="MobiDB-lite"/>
    </source>
</evidence>
<accession>A0A1V5MI61</accession>
<dbReference type="SUPFAM" id="SSF52540">
    <property type="entry name" value="P-loop containing nucleoside triphosphate hydrolases"/>
    <property type="match status" value="1"/>
</dbReference>
<dbReference type="GO" id="GO:0005886">
    <property type="term" value="C:plasma membrane"/>
    <property type="evidence" value="ECO:0007669"/>
    <property type="project" value="TreeGrafter"/>
</dbReference>
<dbReference type="GO" id="GO:0005525">
    <property type="term" value="F:GTP binding"/>
    <property type="evidence" value="ECO:0007669"/>
    <property type="project" value="InterPro"/>
</dbReference>
<dbReference type="EMBL" id="MWAK01000093">
    <property type="protein sequence ID" value="OPZ92491.1"/>
    <property type="molecule type" value="Genomic_DNA"/>
</dbReference>
<dbReference type="Proteomes" id="UP000485484">
    <property type="component" value="Unassembled WGS sequence"/>
</dbReference>
<dbReference type="AlphaFoldDB" id="A0A1V5MI61"/>
<proteinExistence type="predicted"/>
<dbReference type="Gene3D" id="3.40.50.300">
    <property type="entry name" value="P-loop containing nucleotide triphosphate hydrolases"/>
    <property type="match status" value="1"/>
</dbReference>
<sequence length="186" mass="20700">MTEINNVRKNGKRPFEAGPGRPRLALVGSPNVGKSSLFNRLTNSYLIVSNYPGTTVEVSRGQARIGEVEFEVIDTPGLYSLLPLTEEERVARDILRLERPELVLHVIDAKNLERMLPLTLQLREAGLSLVLVLNIMDDAEKLGLRIDLERLERELGLPAAATVSTTGRGIDKLKEIILTAHEQRKT</sequence>
<dbReference type="PANTHER" id="PTHR43185:SF1">
    <property type="entry name" value="FE(2+) TRANSPORTER FEOB"/>
    <property type="match status" value="1"/>
</dbReference>
<dbReference type="InterPro" id="IPR050860">
    <property type="entry name" value="FeoB_GTPase"/>
</dbReference>
<dbReference type="NCBIfam" id="TIGR00231">
    <property type="entry name" value="small_GTP"/>
    <property type="match status" value="1"/>
</dbReference>
<dbReference type="PANTHER" id="PTHR43185">
    <property type="entry name" value="FERROUS IRON TRANSPORT PROTEIN B"/>
    <property type="match status" value="1"/>
</dbReference>
<evidence type="ECO:0000313" key="3">
    <source>
        <dbReference type="EMBL" id="OPZ92491.1"/>
    </source>
</evidence>
<dbReference type="InterPro" id="IPR005225">
    <property type="entry name" value="Small_GTP-bd"/>
</dbReference>
<organism evidence="3">
    <name type="scientific">candidate division TA06 bacterium ADurb.Bin417</name>
    <dbReference type="NCBI Taxonomy" id="1852828"/>
    <lineage>
        <taxon>Bacteria</taxon>
        <taxon>Bacteria division TA06</taxon>
    </lineage>
</organism>
<reference evidence="3" key="1">
    <citation type="submission" date="2017-02" db="EMBL/GenBank/DDBJ databases">
        <title>Delving into the versatile metabolic prowess of the omnipresent phylum Bacteroidetes.</title>
        <authorList>
            <person name="Nobu M.K."/>
            <person name="Mei R."/>
            <person name="Narihiro T."/>
            <person name="Kuroda K."/>
            <person name="Liu W.-T."/>
        </authorList>
    </citation>
    <scope>NUCLEOTIDE SEQUENCE</scope>
    <source>
        <strain evidence="3">ADurb.Bin417</strain>
    </source>
</reference>
<dbReference type="InterPro" id="IPR006073">
    <property type="entry name" value="GTP-bd"/>
</dbReference>
<gene>
    <name evidence="3" type="primary">feoB_2</name>
    <name evidence="3" type="ORF">BWY73_00782</name>
</gene>
<dbReference type="CDD" id="cd01879">
    <property type="entry name" value="FeoB"/>
    <property type="match status" value="1"/>
</dbReference>
<dbReference type="InterPro" id="IPR027417">
    <property type="entry name" value="P-loop_NTPase"/>
</dbReference>
<dbReference type="GO" id="GO:0015093">
    <property type="term" value="F:ferrous iron transmembrane transporter activity"/>
    <property type="evidence" value="ECO:0007669"/>
    <property type="project" value="TreeGrafter"/>
</dbReference>